<organism evidence="2 3">
    <name type="scientific">Nonomuraea indica</name>
    <dbReference type="NCBI Taxonomy" id="1581193"/>
    <lineage>
        <taxon>Bacteria</taxon>
        <taxon>Bacillati</taxon>
        <taxon>Actinomycetota</taxon>
        <taxon>Actinomycetes</taxon>
        <taxon>Streptosporangiales</taxon>
        <taxon>Streptosporangiaceae</taxon>
        <taxon>Nonomuraea</taxon>
    </lineage>
</organism>
<accession>A0ABW8AGM8</accession>
<dbReference type="RefSeq" id="WP_397026081.1">
    <property type="nucleotide sequence ID" value="NZ_JBITMB010000015.1"/>
</dbReference>
<evidence type="ECO:0008006" key="4">
    <source>
        <dbReference type="Google" id="ProtNLM"/>
    </source>
</evidence>
<proteinExistence type="predicted"/>
<reference evidence="2 3" key="1">
    <citation type="submission" date="2024-10" db="EMBL/GenBank/DDBJ databases">
        <title>The Natural Products Discovery Center: Release of the First 8490 Sequenced Strains for Exploring Actinobacteria Biosynthetic Diversity.</title>
        <authorList>
            <person name="Kalkreuter E."/>
            <person name="Kautsar S.A."/>
            <person name="Yang D."/>
            <person name="Bader C.D."/>
            <person name="Teijaro C.N."/>
            <person name="Fluegel L."/>
            <person name="Davis C.M."/>
            <person name="Simpson J.R."/>
            <person name="Lauterbach L."/>
            <person name="Steele A.D."/>
            <person name="Gui C."/>
            <person name="Meng S."/>
            <person name="Li G."/>
            <person name="Viehrig K."/>
            <person name="Ye F."/>
            <person name="Su P."/>
            <person name="Kiefer A.F."/>
            <person name="Nichols A."/>
            <person name="Cepeda A.J."/>
            <person name="Yan W."/>
            <person name="Fan B."/>
            <person name="Jiang Y."/>
            <person name="Adhikari A."/>
            <person name="Zheng C.-J."/>
            <person name="Schuster L."/>
            <person name="Cowan T.M."/>
            <person name="Smanski M.J."/>
            <person name="Chevrette M.G."/>
            <person name="De Carvalho L.P.S."/>
            <person name="Shen B."/>
        </authorList>
    </citation>
    <scope>NUCLEOTIDE SEQUENCE [LARGE SCALE GENOMIC DNA]</scope>
    <source>
        <strain evidence="2 3">NPDC049503</strain>
    </source>
</reference>
<keyword evidence="1" id="KW-0472">Membrane</keyword>
<comment type="caution">
    <text evidence="2">The sequence shown here is derived from an EMBL/GenBank/DDBJ whole genome shotgun (WGS) entry which is preliminary data.</text>
</comment>
<dbReference type="EMBL" id="JBITMB010000015">
    <property type="protein sequence ID" value="MFI7445602.1"/>
    <property type="molecule type" value="Genomic_DNA"/>
</dbReference>
<dbReference type="Proteomes" id="UP001612928">
    <property type="component" value="Unassembled WGS sequence"/>
</dbReference>
<keyword evidence="3" id="KW-1185">Reference proteome</keyword>
<keyword evidence="1" id="KW-0812">Transmembrane</keyword>
<evidence type="ECO:0000256" key="1">
    <source>
        <dbReference type="SAM" id="Phobius"/>
    </source>
</evidence>
<sequence>MSRRRPSPPLTVVLLLVAGLLLAWTIPALGPALRLAGGDGRHGTFTARRLDCVRHPGHESCAWTGDFSSHDGVVRRTGVTLAGSDRPTHRAGMRTRAIDVGLPTRVYGPDGSTEWIFTVFLFLAVLGILAFTTAPVAGAVRRRVTGGG</sequence>
<keyword evidence="1" id="KW-1133">Transmembrane helix</keyword>
<name>A0ABW8AGM8_9ACTN</name>
<protein>
    <recommendedName>
        <fullName evidence="4">DUF3592 domain-containing protein</fullName>
    </recommendedName>
</protein>
<feature type="transmembrane region" description="Helical" evidence="1">
    <location>
        <begin position="115"/>
        <end position="140"/>
    </location>
</feature>
<evidence type="ECO:0000313" key="2">
    <source>
        <dbReference type="EMBL" id="MFI7445602.1"/>
    </source>
</evidence>
<evidence type="ECO:0000313" key="3">
    <source>
        <dbReference type="Proteomes" id="UP001612928"/>
    </source>
</evidence>
<gene>
    <name evidence="2" type="ORF">ACIBP5_37020</name>
</gene>